<keyword evidence="3" id="KW-0808">Transferase</keyword>
<accession>A0A1I1AHF9</accession>
<dbReference type="Gene3D" id="3.40.250.10">
    <property type="entry name" value="Rhodanese-like domain"/>
    <property type="match status" value="1"/>
</dbReference>
<dbReference type="GO" id="GO:0004792">
    <property type="term" value="F:thiosulfate-cyanide sulfurtransferase activity"/>
    <property type="evidence" value="ECO:0007669"/>
    <property type="project" value="TreeGrafter"/>
</dbReference>
<dbReference type="Pfam" id="PF00899">
    <property type="entry name" value="ThiF"/>
    <property type="match status" value="1"/>
</dbReference>
<proteinExistence type="predicted"/>
<dbReference type="AlphaFoldDB" id="A0A1I1AHF9"/>
<dbReference type="InterPro" id="IPR035985">
    <property type="entry name" value="Ubiquitin-activating_enz"/>
</dbReference>
<evidence type="ECO:0000313" key="4">
    <source>
        <dbReference type="Proteomes" id="UP000199012"/>
    </source>
</evidence>
<dbReference type="CDD" id="cd00158">
    <property type="entry name" value="RHOD"/>
    <property type="match status" value="1"/>
</dbReference>
<evidence type="ECO:0000259" key="2">
    <source>
        <dbReference type="PROSITE" id="PS50206"/>
    </source>
</evidence>
<dbReference type="EMBL" id="FOKA01000017">
    <property type="protein sequence ID" value="SFB35773.1"/>
    <property type="molecule type" value="Genomic_DNA"/>
</dbReference>
<dbReference type="InterPro" id="IPR045886">
    <property type="entry name" value="ThiF/MoeB/HesA"/>
</dbReference>
<dbReference type="InterPro" id="IPR000594">
    <property type="entry name" value="ThiF_NAD_FAD-bd"/>
</dbReference>
<gene>
    <name evidence="3" type="ORF">SAMN05421867_11721</name>
</gene>
<dbReference type="PROSITE" id="PS50206">
    <property type="entry name" value="RHODANESE_3"/>
    <property type="match status" value="1"/>
</dbReference>
<keyword evidence="3" id="KW-0548">Nucleotidyltransferase</keyword>
<dbReference type="PANTHER" id="PTHR10953:SF102">
    <property type="entry name" value="ADENYLYLTRANSFERASE AND SULFURTRANSFERASE MOCS3"/>
    <property type="match status" value="1"/>
</dbReference>
<protein>
    <submittedName>
        <fullName evidence="3">Adenylyltransferase and sulfurtransferase</fullName>
    </submittedName>
</protein>
<dbReference type="InterPro" id="IPR036873">
    <property type="entry name" value="Rhodanese-like_dom_sf"/>
</dbReference>
<dbReference type="GO" id="GO:0008146">
    <property type="term" value="F:sulfotransferase activity"/>
    <property type="evidence" value="ECO:0007669"/>
    <property type="project" value="TreeGrafter"/>
</dbReference>
<dbReference type="SMART" id="SM00450">
    <property type="entry name" value="RHOD"/>
    <property type="match status" value="1"/>
</dbReference>
<dbReference type="SUPFAM" id="SSF69572">
    <property type="entry name" value="Activating enzymes of the ubiquitin-like proteins"/>
    <property type="match status" value="1"/>
</dbReference>
<dbReference type="Pfam" id="PF00581">
    <property type="entry name" value="Rhodanese"/>
    <property type="match status" value="1"/>
</dbReference>
<name>A0A1I1AHF9_9CELL</name>
<dbReference type="GO" id="GO:0016779">
    <property type="term" value="F:nucleotidyltransferase activity"/>
    <property type="evidence" value="ECO:0007669"/>
    <property type="project" value="UniProtKB-KW"/>
</dbReference>
<reference evidence="3 4" key="1">
    <citation type="submission" date="2016-10" db="EMBL/GenBank/DDBJ databases">
        <authorList>
            <person name="de Groot N.N."/>
        </authorList>
    </citation>
    <scope>NUCLEOTIDE SEQUENCE [LARGE SCALE GENOMIC DNA]</scope>
    <source>
        <strain evidence="3 4">CGMCC 4.6945</strain>
    </source>
</reference>
<dbReference type="InterPro" id="IPR001763">
    <property type="entry name" value="Rhodanese-like_dom"/>
</dbReference>
<dbReference type="STRING" id="988821.SAMN05421867_11721"/>
<evidence type="ECO:0000313" key="3">
    <source>
        <dbReference type="EMBL" id="SFB35773.1"/>
    </source>
</evidence>
<feature type="region of interest" description="Disordered" evidence="1">
    <location>
        <begin position="393"/>
        <end position="427"/>
    </location>
</feature>
<dbReference type="GO" id="GO:0005829">
    <property type="term" value="C:cytosol"/>
    <property type="evidence" value="ECO:0007669"/>
    <property type="project" value="TreeGrafter"/>
</dbReference>
<dbReference type="PANTHER" id="PTHR10953">
    <property type="entry name" value="UBIQUITIN-ACTIVATING ENZYME E1"/>
    <property type="match status" value="1"/>
</dbReference>
<keyword evidence="4" id="KW-1185">Reference proteome</keyword>
<dbReference type="Gene3D" id="3.40.50.720">
    <property type="entry name" value="NAD(P)-binding Rossmann-like Domain"/>
    <property type="match status" value="1"/>
</dbReference>
<sequence length="427" mass="43539">MAHNGDVPLAPLVAPGPPLDAEEAERWSRHLLLPDLGEVGQRRLRAARVCVVGAGGLGAPVLQYLAAAGVGTLGVVDDDVVDSSNLQRQVVHGEADVGRPKVASAADAVRRLSSRTRVVEHPVRLDASTAGLLDGYDLVVDGTDTFGSRYAVADACARRGLPEVWGSVLRTDAQVSVFWGRPPAGSGVVPVQLRDLFPVPPAPGEVPSCAEAGVLGALCGVVGSLMALQAVQLLTGTGEPLLGRVAVLDAARLRWREVPLVGRLSGAVPEDAPSPSGAREDDVPVVAAAALVAELAAVPAGTRAPVVVDVREHGERALVRLPASVHVPLAALLAQGDGRVPGVEDDAPLVVHCAAGVRSARAVAHLLAAGRRGTVRSLAGGVQAWVRAGGEVVRGTGPAPTTDAASPTGTAPTIAPTTDDAPRRRTA</sequence>
<organism evidence="3 4">
    <name type="scientific">Cellulomonas marina</name>
    <dbReference type="NCBI Taxonomy" id="988821"/>
    <lineage>
        <taxon>Bacteria</taxon>
        <taxon>Bacillati</taxon>
        <taxon>Actinomycetota</taxon>
        <taxon>Actinomycetes</taxon>
        <taxon>Micrococcales</taxon>
        <taxon>Cellulomonadaceae</taxon>
        <taxon>Cellulomonas</taxon>
    </lineage>
</organism>
<evidence type="ECO:0000256" key="1">
    <source>
        <dbReference type="SAM" id="MobiDB-lite"/>
    </source>
</evidence>
<feature type="compositionally biased region" description="Low complexity" evidence="1">
    <location>
        <begin position="404"/>
        <end position="419"/>
    </location>
</feature>
<dbReference type="GO" id="GO:0008641">
    <property type="term" value="F:ubiquitin-like modifier activating enzyme activity"/>
    <property type="evidence" value="ECO:0007669"/>
    <property type="project" value="InterPro"/>
</dbReference>
<feature type="domain" description="Rhodanese" evidence="2">
    <location>
        <begin position="301"/>
        <end position="394"/>
    </location>
</feature>
<dbReference type="CDD" id="cd00757">
    <property type="entry name" value="ThiF_MoeB_HesA_family"/>
    <property type="match status" value="1"/>
</dbReference>
<dbReference type="Proteomes" id="UP000199012">
    <property type="component" value="Unassembled WGS sequence"/>
</dbReference>